<feature type="repeat" description="PPR" evidence="3">
    <location>
        <begin position="9"/>
        <end position="43"/>
    </location>
</feature>
<proteinExistence type="inferred from homology"/>
<dbReference type="Gene3D" id="1.25.40.10">
    <property type="entry name" value="Tetratricopeptide repeat domain"/>
    <property type="match status" value="1"/>
</dbReference>
<organism evidence="4 5">
    <name type="scientific">Vitis vinifera</name>
    <name type="common">Grape</name>
    <dbReference type="NCBI Taxonomy" id="29760"/>
    <lineage>
        <taxon>Eukaryota</taxon>
        <taxon>Viridiplantae</taxon>
        <taxon>Streptophyta</taxon>
        <taxon>Embryophyta</taxon>
        <taxon>Tracheophyta</taxon>
        <taxon>Spermatophyta</taxon>
        <taxon>Magnoliopsida</taxon>
        <taxon>eudicotyledons</taxon>
        <taxon>Gunneridae</taxon>
        <taxon>Pentapetalae</taxon>
        <taxon>rosids</taxon>
        <taxon>Vitales</taxon>
        <taxon>Vitaceae</taxon>
        <taxon>Viteae</taxon>
        <taxon>Vitis</taxon>
    </lineage>
</organism>
<comment type="similarity">
    <text evidence="1">Belongs to the PPR family. P subfamily.</text>
</comment>
<dbReference type="InterPro" id="IPR011990">
    <property type="entry name" value="TPR-like_helical_dom_sf"/>
</dbReference>
<dbReference type="Proteomes" id="UP001227230">
    <property type="component" value="Chromosome 8"/>
</dbReference>
<gene>
    <name evidence="4" type="ORF">VitviT2T_012402</name>
</gene>
<evidence type="ECO:0000256" key="1">
    <source>
        <dbReference type="ARBA" id="ARBA00007626"/>
    </source>
</evidence>
<evidence type="ECO:0000256" key="3">
    <source>
        <dbReference type="PROSITE-ProRule" id="PRU00708"/>
    </source>
</evidence>
<feature type="repeat" description="PPR" evidence="3">
    <location>
        <begin position="44"/>
        <end position="78"/>
    </location>
</feature>
<dbReference type="Pfam" id="PF13041">
    <property type="entry name" value="PPR_2"/>
    <property type="match status" value="1"/>
</dbReference>
<dbReference type="PROSITE" id="PS51375">
    <property type="entry name" value="PPR"/>
    <property type="match status" value="2"/>
</dbReference>
<dbReference type="EMBL" id="CP126655">
    <property type="protein sequence ID" value="WJZ93464.1"/>
    <property type="molecule type" value="Genomic_DNA"/>
</dbReference>
<dbReference type="InterPro" id="IPR002885">
    <property type="entry name" value="PPR_rpt"/>
</dbReference>
<reference evidence="4 5" key="1">
    <citation type="journal article" date="2023" name="Hortic Res">
        <title>The complete reference genome for grapevine (Vitis vinifera L.) genetics and breeding.</title>
        <authorList>
            <person name="Shi X."/>
            <person name="Cao S."/>
            <person name="Wang X."/>
            <person name="Huang S."/>
            <person name="Wang Y."/>
            <person name="Liu Z."/>
            <person name="Liu W."/>
            <person name="Leng X."/>
            <person name="Peng Y."/>
            <person name="Wang N."/>
            <person name="Wang Y."/>
            <person name="Ma Z."/>
            <person name="Xu X."/>
            <person name="Zhang F."/>
            <person name="Xue H."/>
            <person name="Zhong H."/>
            <person name="Wang Y."/>
            <person name="Zhang K."/>
            <person name="Velt A."/>
            <person name="Avia K."/>
            <person name="Holtgrawe D."/>
            <person name="Grimplet J."/>
            <person name="Matus J.T."/>
            <person name="Ware D."/>
            <person name="Wu X."/>
            <person name="Wang H."/>
            <person name="Liu C."/>
            <person name="Fang Y."/>
            <person name="Rustenholz C."/>
            <person name="Cheng Z."/>
            <person name="Xiao H."/>
            <person name="Zhou Y."/>
        </authorList>
    </citation>
    <scope>NUCLEOTIDE SEQUENCE [LARGE SCALE GENOMIC DNA]</scope>
    <source>
        <strain evidence="5">cv. Pinot noir / PN40024</strain>
        <tissue evidence="4">Leaf</tissue>
    </source>
</reference>
<evidence type="ECO:0008006" key="6">
    <source>
        <dbReference type="Google" id="ProtNLM"/>
    </source>
</evidence>
<dbReference type="NCBIfam" id="TIGR00756">
    <property type="entry name" value="PPR"/>
    <property type="match status" value="2"/>
</dbReference>
<evidence type="ECO:0000313" key="5">
    <source>
        <dbReference type="Proteomes" id="UP001227230"/>
    </source>
</evidence>
<keyword evidence="5" id="KW-1185">Reference proteome</keyword>
<dbReference type="PANTHER" id="PTHR47447:SF17">
    <property type="entry name" value="OS12G0638900 PROTEIN"/>
    <property type="match status" value="1"/>
</dbReference>
<sequence>MWEQGLKPYVFSYGTLINALAKNGYMSDALNLFDEMPERGVTPDVTCYNILIDGFFKKGDLLDANEIWERLFTQTFFLITLLLMVSVNVGRLDESLEIWRSMKENERVQDLFTYSTCVGRGILMGL</sequence>
<evidence type="ECO:0000313" key="4">
    <source>
        <dbReference type="EMBL" id="WJZ93464.1"/>
    </source>
</evidence>
<dbReference type="PANTHER" id="PTHR47447">
    <property type="entry name" value="OS03G0856100 PROTEIN"/>
    <property type="match status" value="1"/>
</dbReference>
<name>A0ABY9CEP9_VITVI</name>
<keyword evidence="2" id="KW-0677">Repeat</keyword>
<accession>A0ABY9CEP9</accession>
<evidence type="ECO:0000256" key="2">
    <source>
        <dbReference type="ARBA" id="ARBA00022737"/>
    </source>
</evidence>
<dbReference type="Pfam" id="PF01535">
    <property type="entry name" value="PPR"/>
    <property type="match status" value="1"/>
</dbReference>
<protein>
    <recommendedName>
        <fullName evidence="6">Pentatricopeptide repeat-containing protein</fullName>
    </recommendedName>
</protein>